<dbReference type="AlphaFoldDB" id="A0A8X7VQ74"/>
<gene>
    <name evidence="2" type="ORF">Bca52824_018516</name>
</gene>
<name>A0A8X7VQ74_BRACI</name>
<comment type="caution">
    <text evidence="2">The sequence shown here is derived from an EMBL/GenBank/DDBJ whole genome shotgun (WGS) entry which is preliminary data.</text>
</comment>
<evidence type="ECO:0000313" key="2">
    <source>
        <dbReference type="EMBL" id="KAG2315394.1"/>
    </source>
</evidence>
<protein>
    <submittedName>
        <fullName evidence="2">Uncharacterized protein</fullName>
    </submittedName>
</protein>
<organism evidence="2 3">
    <name type="scientific">Brassica carinata</name>
    <name type="common">Ethiopian mustard</name>
    <name type="synonym">Abyssinian cabbage</name>
    <dbReference type="NCBI Taxonomy" id="52824"/>
    <lineage>
        <taxon>Eukaryota</taxon>
        <taxon>Viridiplantae</taxon>
        <taxon>Streptophyta</taxon>
        <taxon>Embryophyta</taxon>
        <taxon>Tracheophyta</taxon>
        <taxon>Spermatophyta</taxon>
        <taxon>Magnoliopsida</taxon>
        <taxon>eudicotyledons</taxon>
        <taxon>Gunneridae</taxon>
        <taxon>Pentapetalae</taxon>
        <taxon>rosids</taxon>
        <taxon>malvids</taxon>
        <taxon>Brassicales</taxon>
        <taxon>Brassicaceae</taxon>
        <taxon>Brassiceae</taxon>
        <taxon>Brassica</taxon>
    </lineage>
</organism>
<sequence length="74" mass="8337">MSERVTLSVDFDQADHGQEEQSRSEYGRRSSSDHQSVQVQETRREQVNSGANPTLAVVQDLLTYLIQQQGEANT</sequence>
<evidence type="ECO:0000256" key="1">
    <source>
        <dbReference type="SAM" id="MobiDB-lite"/>
    </source>
</evidence>
<reference evidence="2 3" key="1">
    <citation type="submission" date="2020-02" db="EMBL/GenBank/DDBJ databases">
        <authorList>
            <person name="Ma Q."/>
            <person name="Huang Y."/>
            <person name="Song X."/>
            <person name="Pei D."/>
        </authorList>
    </citation>
    <scope>NUCLEOTIDE SEQUENCE [LARGE SCALE GENOMIC DNA]</scope>
    <source>
        <strain evidence="2">Sxm20200214</strain>
        <tissue evidence="2">Leaf</tissue>
    </source>
</reference>
<accession>A0A8X7VQ74</accession>
<keyword evidence="3" id="KW-1185">Reference proteome</keyword>
<feature type="region of interest" description="Disordered" evidence="1">
    <location>
        <begin position="1"/>
        <end position="52"/>
    </location>
</feature>
<feature type="compositionally biased region" description="Basic and acidic residues" evidence="1">
    <location>
        <begin position="13"/>
        <end position="32"/>
    </location>
</feature>
<dbReference type="Proteomes" id="UP000886595">
    <property type="component" value="Unassembled WGS sequence"/>
</dbReference>
<dbReference type="EMBL" id="JAAMPC010000004">
    <property type="protein sequence ID" value="KAG2315394.1"/>
    <property type="molecule type" value="Genomic_DNA"/>
</dbReference>
<proteinExistence type="predicted"/>
<evidence type="ECO:0000313" key="3">
    <source>
        <dbReference type="Proteomes" id="UP000886595"/>
    </source>
</evidence>